<feature type="binding site" evidence="8">
    <location>
        <position position="148"/>
    </location>
    <ligand>
        <name>GTP</name>
        <dbReference type="ChEBI" id="CHEBI:37565"/>
    </ligand>
</feature>
<evidence type="ECO:0000256" key="7">
    <source>
        <dbReference type="ARBA" id="ARBA00023306"/>
    </source>
</evidence>
<dbReference type="InterPro" id="IPR037103">
    <property type="entry name" value="Tubulin/FtsZ-like_C"/>
</dbReference>
<evidence type="ECO:0000259" key="12">
    <source>
        <dbReference type="SMART" id="SM00865"/>
    </source>
</evidence>
<dbReference type="GO" id="GO:0005525">
    <property type="term" value="F:GTP binding"/>
    <property type="evidence" value="ECO:0007669"/>
    <property type="project" value="UniProtKB-UniRule"/>
</dbReference>
<dbReference type="InterPro" id="IPR020805">
    <property type="entry name" value="Cell_div_FtsZ_CS"/>
</dbReference>
<feature type="binding site" evidence="8">
    <location>
        <begin position="113"/>
        <end position="115"/>
    </location>
    <ligand>
        <name>GTP</name>
        <dbReference type="ChEBI" id="CHEBI:37565"/>
    </ligand>
</feature>
<evidence type="ECO:0000256" key="1">
    <source>
        <dbReference type="ARBA" id="ARBA00009690"/>
    </source>
</evidence>
<comment type="caution">
    <text evidence="13">The sequence shown here is derived from an EMBL/GenBank/DDBJ whole genome shotgun (WGS) entry which is preliminary data.</text>
</comment>
<evidence type="ECO:0000259" key="11">
    <source>
        <dbReference type="SMART" id="SM00864"/>
    </source>
</evidence>
<dbReference type="PRINTS" id="PR00423">
    <property type="entry name" value="CELLDVISFTSZ"/>
</dbReference>
<dbReference type="InterPro" id="IPR018316">
    <property type="entry name" value="Tubulin/FtsZ_2-layer-sand-dom"/>
</dbReference>
<keyword evidence="3 8" id="KW-0132">Cell division</keyword>
<dbReference type="SMART" id="SM00864">
    <property type="entry name" value="Tubulin"/>
    <property type="match status" value="1"/>
</dbReference>
<proteinExistence type="inferred from homology"/>
<feature type="binding site" evidence="8">
    <location>
        <position position="144"/>
    </location>
    <ligand>
        <name>GTP</name>
        <dbReference type="ChEBI" id="CHEBI:37565"/>
    </ligand>
</feature>
<keyword evidence="6 8" id="KW-0717">Septation</keyword>
<dbReference type="InterPro" id="IPR000158">
    <property type="entry name" value="Cell_div_FtsZ"/>
</dbReference>
<dbReference type="GO" id="GO:0003924">
    <property type="term" value="F:GTPase activity"/>
    <property type="evidence" value="ECO:0007669"/>
    <property type="project" value="UniProtKB-UniRule"/>
</dbReference>
<dbReference type="Gene3D" id="3.30.1330.20">
    <property type="entry name" value="Tubulin/FtsZ, C-terminal domain"/>
    <property type="match status" value="1"/>
</dbReference>
<dbReference type="SMART" id="SM00865">
    <property type="entry name" value="Tubulin_C"/>
    <property type="match status" value="1"/>
</dbReference>
<comment type="subunit">
    <text evidence="8">Homodimer. Polymerizes to form a dynamic ring structure in a strictly GTP-dependent manner. Interacts directly with several other division proteins.</text>
</comment>
<dbReference type="PROSITE" id="PS01135">
    <property type="entry name" value="FTSZ_2"/>
    <property type="match status" value="1"/>
</dbReference>
<keyword evidence="5 8" id="KW-0342">GTP-binding</keyword>
<dbReference type="Pfam" id="PF00091">
    <property type="entry name" value="Tubulin"/>
    <property type="match status" value="1"/>
</dbReference>
<gene>
    <name evidence="8 13" type="primary">ftsZ</name>
    <name evidence="13" type="ORF">ENU78_05265</name>
</gene>
<comment type="similarity">
    <text evidence="1 8 10">Belongs to the FtsZ family.</text>
</comment>
<name>A0A7V3ZIZ1_DICTH</name>
<keyword evidence="7 8" id="KW-0131">Cell cycle</keyword>
<evidence type="ECO:0000313" key="13">
    <source>
        <dbReference type="EMBL" id="HGK23842.1"/>
    </source>
</evidence>
<dbReference type="SUPFAM" id="SSF55307">
    <property type="entry name" value="Tubulin C-terminal domain-like"/>
    <property type="match status" value="1"/>
</dbReference>
<dbReference type="InterPro" id="IPR024757">
    <property type="entry name" value="FtsZ_C"/>
</dbReference>
<dbReference type="AlphaFoldDB" id="A0A7V3ZIZ1"/>
<dbReference type="OMA" id="GNPSIGQ"/>
<dbReference type="RefSeq" id="WP_012548060.1">
    <property type="nucleotide sequence ID" value="NZ_VTFL01000006.1"/>
</dbReference>
<evidence type="ECO:0000256" key="5">
    <source>
        <dbReference type="ARBA" id="ARBA00023134"/>
    </source>
</evidence>
<dbReference type="PANTHER" id="PTHR30314:SF3">
    <property type="entry name" value="MITOCHONDRIAL DIVISION PROTEIN FSZA"/>
    <property type="match status" value="1"/>
</dbReference>
<evidence type="ECO:0000256" key="9">
    <source>
        <dbReference type="NCBIfam" id="TIGR00065"/>
    </source>
</evidence>
<dbReference type="PROSITE" id="PS01134">
    <property type="entry name" value="FTSZ_1"/>
    <property type="match status" value="1"/>
</dbReference>
<feature type="binding site" evidence="8">
    <location>
        <begin position="26"/>
        <end position="30"/>
    </location>
    <ligand>
        <name>GTP</name>
        <dbReference type="ChEBI" id="CHEBI:37565"/>
    </ligand>
</feature>
<dbReference type="GO" id="GO:0051258">
    <property type="term" value="P:protein polymerization"/>
    <property type="evidence" value="ECO:0007669"/>
    <property type="project" value="UniProtKB-UniRule"/>
</dbReference>
<dbReference type="GO" id="GO:0000917">
    <property type="term" value="P:division septum assembly"/>
    <property type="evidence" value="ECO:0007669"/>
    <property type="project" value="UniProtKB-KW"/>
</dbReference>
<feature type="domain" description="Tubulin/FtsZ 2-layer sandwich" evidence="12">
    <location>
        <begin position="212"/>
        <end position="329"/>
    </location>
</feature>
<dbReference type="HAMAP" id="MF_00909">
    <property type="entry name" value="FtsZ"/>
    <property type="match status" value="1"/>
</dbReference>
<comment type="function">
    <text evidence="8 10">Essential cell division protein that forms a contractile ring structure (Z ring) at the future cell division site. The regulation of the ring assembly controls the timing and the location of cell division. One of the functions of the FtsZ ring is to recruit other cell division proteins to the septum to produce a new cell wall between the dividing cells. Binds GTP and shows GTPase activity.</text>
</comment>
<dbReference type="FunFam" id="3.40.50.1440:FF:000023">
    <property type="entry name" value="Cell division protein FtsZ"/>
    <property type="match status" value="1"/>
</dbReference>
<evidence type="ECO:0000256" key="6">
    <source>
        <dbReference type="ARBA" id="ARBA00023210"/>
    </source>
</evidence>
<dbReference type="Pfam" id="PF12327">
    <property type="entry name" value="FtsZ_C"/>
    <property type="match status" value="1"/>
</dbReference>
<dbReference type="EMBL" id="DTDV01000015">
    <property type="protein sequence ID" value="HGK23842.1"/>
    <property type="molecule type" value="Genomic_DNA"/>
</dbReference>
<organism evidence="13">
    <name type="scientific">Dictyoglomus thermophilum</name>
    <dbReference type="NCBI Taxonomy" id="14"/>
    <lineage>
        <taxon>Bacteria</taxon>
        <taxon>Pseudomonadati</taxon>
        <taxon>Dictyoglomota</taxon>
        <taxon>Dictyoglomia</taxon>
        <taxon>Dictyoglomales</taxon>
        <taxon>Dictyoglomaceae</taxon>
        <taxon>Dictyoglomus</taxon>
    </lineage>
</organism>
<dbReference type="GO" id="GO:0043093">
    <property type="term" value="P:FtsZ-dependent cytokinesis"/>
    <property type="evidence" value="ECO:0007669"/>
    <property type="project" value="UniProtKB-UniRule"/>
</dbReference>
<dbReference type="SUPFAM" id="SSF52490">
    <property type="entry name" value="Tubulin nucleotide-binding domain-like"/>
    <property type="match status" value="1"/>
</dbReference>
<feature type="domain" description="Tubulin/FtsZ GTPase" evidence="11">
    <location>
        <begin position="18"/>
        <end position="210"/>
    </location>
</feature>
<comment type="subcellular location">
    <subcellularLocation>
        <location evidence="8">Cytoplasm</location>
    </subcellularLocation>
    <text evidence="8">Assembles at midcell at the inner surface of the cytoplasmic membrane.</text>
</comment>
<dbReference type="InterPro" id="IPR045061">
    <property type="entry name" value="FtsZ/CetZ"/>
</dbReference>
<dbReference type="InterPro" id="IPR008280">
    <property type="entry name" value="Tub_FtsZ_C"/>
</dbReference>
<dbReference type="InterPro" id="IPR036525">
    <property type="entry name" value="Tubulin/FtsZ_GTPase_sf"/>
</dbReference>
<evidence type="ECO:0000256" key="10">
    <source>
        <dbReference type="RuleBase" id="RU000631"/>
    </source>
</evidence>
<sequence>MFSILSNDLDRFDEVKAKIKVIGVGGGGGNAINRMIEAGIQGVEFIAVNTDVQVLALNKAPHKVQIGEQITQGLGAGGDPKIGEKAAIESRDIIKDVLQEADMIFITAGMGGGTGTGASPIIAEIAKEIAKLVIAVVTLPFSFEGRKRRVNAMEGIEKLKNKVDTLLIIPNDKLLKIGDKNTPILESFKKADEVLKQAVQGITELITVPGLINLDFADIQAIMARAGTAYMGIGIGKGENRAKEAAQNALQSPLLDFSINGAKGVIFNVTGGLDLSIHEVEEIAEVITPRVDPEANIKFGAVIDENMKDTIKVTLIATGFDHQEETLYQGESEAKRKDYTSISEEDLDIPAILRRKKLIELEHKKGDNQS</sequence>
<dbReference type="FunFam" id="3.30.1330.20:FF:000011">
    <property type="entry name" value="Cell division protein FtsZ"/>
    <property type="match status" value="1"/>
</dbReference>
<dbReference type="CDD" id="cd02201">
    <property type="entry name" value="FtsZ_type1"/>
    <property type="match status" value="1"/>
</dbReference>
<evidence type="ECO:0000256" key="8">
    <source>
        <dbReference type="HAMAP-Rule" id="MF_00909"/>
    </source>
</evidence>
<dbReference type="Gene3D" id="3.40.50.1440">
    <property type="entry name" value="Tubulin/FtsZ, GTPase domain"/>
    <property type="match status" value="1"/>
</dbReference>
<feature type="binding site" evidence="8">
    <location>
        <position position="192"/>
    </location>
    <ligand>
        <name>GTP</name>
        <dbReference type="ChEBI" id="CHEBI:37565"/>
    </ligand>
</feature>
<evidence type="ECO:0000256" key="2">
    <source>
        <dbReference type="ARBA" id="ARBA00022490"/>
    </source>
</evidence>
<dbReference type="GO" id="GO:0032153">
    <property type="term" value="C:cell division site"/>
    <property type="evidence" value="ECO:0007669"/>
    <property type="project" value="UniProtKB-UniRule"/>
</dbReference>
<keyword evidence="4 8" id="KW-0547">Nucleotide-binding</keyword>
<dbReference type="NCBIfam" id="TIGR00065">
    <property type="entry name" value="ftsZ"/>
    <property type="match status" value="1"/>
</dbReference>
<evidence type="ECO:0000256" key="4">
    <source>
        <dbReference type="ARBA" id="ARBA00022741"/>
    </source>
</evidence>
<keyword evidence="2 8" id="KW-0963">Cytoplasm</keyword>
<dbReference type="InterPro" id="IPR003008">
    <property type="entry name" value="Tubulin_FtsZ_GTPase"/>
</dbReference>
<evidence type="ECO:0000256" key="3">
    <source>
        <dbReference type="ARBA" id="ARBA00022618"/>
    </source>
</evidence>
<dbReference type="GO" id="GO:0005737">
    <property type="term" value="C:cytoplasm"/>
    <property type="evidence" value="ECO:0007669"/>
    <property type="project" value="UniProtKB-SubCell"/>
</dbReference>
<dbReference type="PANTHER" id="PTHR30314">
    <property type="entry name" value="CELL DIVISION PROTEIN FTSZ-RELATED"/>
    <property type="match status" value="1"/>
</dbReference>
<accession>A0A7V3ZIZ1</accession>
<protein>
    <recommendedName>
        <fullName evidence="8 9">Cell division protein FtsZ</fullName>
    </recommendedName>
</protein>
<reference evidence="13" key="1">
    <citation type="journal article" date="2020" name="mSystems">
        <title>Genome- and Community-Level Interaction Insights into Carbon Utilization and Element Cycling Functions of Hydrothermarchaeota in Hydrothermal Sediment.</title>
        <authorList>
            <person name="Zhou Z."/>
            <person name="Liu Y."/>
            <person name="Xu W."/>
            <person name="Pan J."/>
            <person name="Luo Z.H."/>
            <person name="Li M."/>
        </authorList>
    </citation>
    <scope>NUCLEOTIDE SEQUENCE [LARGE SCALE GENOMIC DNA]</scope>
    <source>
        <strain evidence="13">SpSt-70</strain>
    </source>
</reference>